<feature type="domain" description="CN hydrolase" evidence="10">
    <location>
        <begin position="18"/>
        <end position="282"/>
    </location>
</feature>
<comment type="caution">
    <text evidence="11">The sequence shown here is derived from an EMBL/GenBank/DDBJ whole genome shotgun (WGS) entry which is preliminary data.</text>
</comment>
<keyword evidence="3 7" id="KW-0436">Ligase</keyword>
<feature type="binding site" evidence="7">
    <location>
        <position position="133"/>
    </location>
    <ligand>
        <name>L-glutamine</name>
        <dbReference type="ChEBI" id="CHEBI:58359"/>
    </ligand>
</feature>
<dbReference type="Pfam" id="PF02540">
    <property type="entry name" value="NAD_synthase"/>
    <property type="match status" value="1"/>
</dbReference>
<dbReference type="InterPro" id="IPR041856">
    <property type="entry name" value="NAD+_synth_C"/>
</dbReference>
<dbReference type="InterPro" id="IPR014445">
    <property type="entry name" value="Gln-dep_NAD_synthase"/>
</dbReference>
<comment type="function">
    <text evidence="7">Catalyzes the ATP-dependent amidation of deamido-NAD to form NAD. Uses L-glutamine as a nitrogen source.</text>
</comment>
<comment type="pathway">
    <text evidence="1 7 8">Cofactor biosynthesis; NAD(+) biosynthesis; NAD(+) from deamido-NAD(+) (L-Gln route): step 1/1.</text>
</comment>
<dbReference type="GO" id="GO:0008795">
    <property type="term" value="F:NAD+ synthase activity"/>
    <property type="evidence" value="ECO:0007669"/>
    <property type="project" value="UniProtKB-UniRule"/>
</dbReference>
<feature type="binding site" evidence="7">
    <location>
        <position position="484"/>
    </location>
    <ligand>
        <name>deamido-NAD(+)</name>
        <dbReference type="ChEBI" id="CHEBI:58437"/>
        <note>ligand shared between two neighboring subunits</note>
    </ligand>
</feature>
<feature type="binding site" evidence="7">
    <location>
        <position position="455"/>
    </location>
    <ligand>
        <name>deamido-NAD(+)</name>
        <dbReference type="ChEBI" id="CHEBI:58437"/>
        <note>ligand shared between two neighboring subunits</note>
    </ligand>
</feature>
<organism evidence="11 12">
    <name type="scientific">Candidatus Nomurabacteria bacterium GW2011_GWB1_37_5</name>
    <dbReference type="NCBI Taxonomy" id="1618742"/>
    <lineage>
        <taxon>Bacteria</taxon>
        <taxon>Candidatus Nomuraibacteriota</taxon>
    </lineage>
</organism>
<dbReference type="PROSITE" id="PS50263">
    <property type="entry name" value="CN_HYDROLASE"/>
    <property type="match status" value="1"/>
</dbReference>
<evidence type="ECO:0000313" key="12">
    <source>
        <dbReference type="Proteomes" id="UP000033876"/>
    </source>
</evidence>
<dbReference type="CDD" id="cd00553">
    <property type="entry name" value="NAD_synthase"/>
    <property type="match status" value="1"/>
</dbReference>
<evidence type="ECO:0000256" key="5">
    <source>
        <dbReference type="ARBA" id="ARBA00022840"/>
    </source>
</evidence>
<dbReference type="PANTHER" id="PTHR23090">
    <property type="entry name" value="NH 3 /GLUTAMINE-DEPENDENT NAD + SYNTHETASE"/>
    <property type="match status" value="1"/>
</dbReference>
<evidence type="ECO:0000313" key="11">
    <source>
        <dbReference type="EMBL" id="KKQ34041.1"/>
    </source>
</evidence>
<evidence type="ECO:0000256" key="3">
    <source>
        <dbReference type="ARBA" id="ARBA00022598"/>
    </source>
</evidence>
<feature type="active site" description="Proton acceptor; for glutaminase activity" evidence="7">
    <location>
        <position position="58"/>
    </location>
</feature>
<feature type="binding site" evidence="7">
    <location>
        <position position="216"/>
    </location>
    <ligand>
        <name>L-glutamine</name>
        <dbReference type="ChEBI" id="CHEBI:58359"/>
    </ligand>
</feature>
<dbReference type="NCBIfam" id="TIGR00552">
    <property type="entry name" value="nadE"/>
    <property type="match status" value="1"/>
</dbReference>
<feature type="binding site" evidence="7">
    <location>
        <begin position="489"/>
        <end position="492"/>
    </location>
    <ligand>
        <name>deamido-NAD(+)</name>
        <dbReference type="ChEBI" id="CHEBI:58437"/>
        <note>ligand shared between two neighboring subunits</note>
    </ligand>
</feature>
<keyword evidence="6 7" id="KW-0520">NAD</keyword>
<proteinExistence type="inferred from homology"/>
<dbReference type="GO" id="GO:0003952">
    <property type="term" value="F:NAD+ synthase (glutamine-hydrolyzing) activity"/>
    <property type="evidence" value="ECO:0007669"/>
    <property type="project" value="UniProtKB-UniRule"/>
</dbReference>
<evidence type="ECO:0000256" key="4">
    <source>
        <dbReference type="ARBA" id="ARBA00022741"/>
    </source>
</evidence>
<comment type="catalytic activity">
    <reaction evidence="7 8">
        <text>deamido-NAD(+) + L-glutamine + ATP + H2O = L-glutamate + AMP + diphosphate + NAD(+) + H(+)</text>
        <dbReference type="Rhea" id="RHEA:24384"/>
        <dbReference type="ChEBI" id="CHEBI:15377"/>
        <dbReference type="ChEBI" id="CHEBI:15378"/>
        <dbReference type="ChEBI" id="CHEBI:29985"/>
        <dbReference type="ChEBI" id="CHEBI:30616"/>
        <dbReference type="ChEBI" id="CHEBI:33019"/>
        <dbReference type="ChEBI" id="CHEBI:57540"/>
        <dbReference type="ChEBI" id="CHEBI:58359"/>
        <dbReference type="ChEBI" id="CHEBI:58437"/>
        <dbReference type="ChEBI" id="CHEBI:456215"/>
        <dbReference type="EC" id="6.3.5.1"/>
    </reaction>
</comment>
<feature type="binding site" evidence="7">
    <location>
        <position position="210"/>
    </location>
    <ligand>
        <name>L-glutamine</name>
        <dbReference type="ChEBI" id="CHEBI:58359"/>
    </ligand>
</feature>
<dbReference type="EMBL" id="LBTF01000064">
    <property type="protein sequence ID" value="KKQ34041.1"/>
    <property type="molecule type" value="Genomic_DNA"/>
</dbReference>
<evidence type="ECO:0000256" key="2">
    <source>
        <dbReference type="ARBA" id="ARBA00007145"/>
    </source>
</evidence>
<gene>
    <name evidence="7" type="primary">nadE</name>
    <name evidence="11" type="ORF">US50_C0064G0003</name>
</gene>
<comment type="similarity">
    <text evidence="9">Belongs to the NAD synthetase family.</text>
</comment>
<feature type="active site" description="Nucleophile; for glutaminase activity" evidence="7">
    <location>
        <position position="183"/>
    </location>
</feature>
<dbReference type="AlphaFoldDB" id="A0A0G0K071"/>
<dbReference type="GO" id="GO:0005524">
    <property type="term" value="F:ATP binding"/>
    <property type="evidence" value="ECO:0007669"/>
    <property type="project" value="UniProtKB-UniRule"/>
</dbReference>
<dbReference type="PANTHER" id="PTHR23090:SF9">
    <property type="entry name" value="GLUTAMINE-DEPENDENT NAD(+) SYNTHETASE"/>
    <property type="match status" value="1"/>
</dbReference>
<dbReference type="InterPro" id="IPR014729">
    <property type="entry name" value="Rossmann-like_a/b/a_fold"/>
</dbReference>
<dbReference type="GO" id="GO:0004359">
    <property type="term" value="F:glutaminase activity"/>
    <property type="evidence" value="ECO:0007669"/>
    <property type="project" value="InterPro"/>
</dbReference>
<dbReference type="HAMAP" id="MF_02090">
    <property type="entry name" value="NadE_glutamine_dep"/>
    <property type="match status" value="1"/>
</dbReference>
<dbReference type="InterPro" id="IPR003010">
    <property type="entry name" value="C-N_Hydrolase"/>
</dbReference>
<feature type="binding site" evidence="7">
    <location>
        <begin position="369"/>
        <end position="376"/>
    </location>
    <ligand>
        <name>ATP</name>
        <dbReference type="ChEBI" id="CHEBI:30616"/>
    </ligand>
</feature>
<dbReference type="PIRSF" id="PIRSF006630">
    <property type="entry name" value="NADS_GAT"/>
    <property type="match status" value="1"/>
</dbReference>
<evidence type="ECO:0000256" key="9">
    <source>
        <dbReference type="RuleBase" id="RU003811"/>
    </source>
</evidence>
<dbReference type="Proteomes" id="UP000033876">
    <property type="component" value="Unassembled WGS sequence"/>
</dbReference>
<dbReference type="Pfam" id="PF00795">
    <property type="entry name" value="CN_hydrolase"/>
    <property type="match status" value="1"/>
</dbReference>
<feature type="binding site" evidence="7">
    <location>
        <position position="616"/>
    </location>
    <ligand>
        <name>deamido-NAD(+)</name>
        <dbReference type="ChEBI" id="CHEBI:58437"/>
        <note>ligand shared between two neighboring subunits</note>
    </ligand>
</feature>
<evidence type="ECO:0000256" key="7">
    <source>
        <dbReference type="HAMAP-Rule" id="MF_02090"/>
    </source>
</evidence>
<sequence>MKNVSKQNNELYKNYKLLRVAAATPKLKVGDVEFNTKQIIEAAKKASSEGASLIVFPELSITGYTAGDLFQQGILLESALKAVKEITDESEKINSTITVGFPFLLEGKLFNMAAVISKGKLLGLVPKIHIPEYKEFYEKRWFTSGRELISKEITLFSKTVPIGTDLLFKDPVNQELILGIETCEDVWMPIPPSSYQSLAGAIILANLSASNEIVGKADYRRGLVKMQSGKTASVYIYSACGPSESTTDLVFSGHSIIAENGVILKESDRFTDDTITYADVDIERCLTDRYKTTTFADNARDLNKNFRFIATPLSLGNIKTPLYRFISPTPFLPYDQKERRKNVEEVFSIQVAGLAKRIEHSGMNKIVLGLSGGLDSTLAFLVALRALKKLNMPVKNLHAITMPGFGTTNTTKSNAYLLAEAANVSLEEINISKGSLQQFQDIGHNPDKEDVTYQNVQARYRTMILMNRANQIGGIVLGTGDLSEIALGWNTFTGDHISHYNVNASVPKTLVRYIVEHVAEEEGGSSLGNVLKKIIDTPISPELTKPKAGKISQKTEELIGPYELHDFFLYHFIRWTASPKKIYFMAQKAFEKKYSNEIIKKWIGVFFSRFFRNQWKRSVMPDGPKVGSVSLSPRGDWRMPSDAEASLWLNEIKNL</sequence>
<dbReference type="NCBIfam" id="NF002730">
    <property type="entry name" value="PRK02628.1"/>
    <property type="match status" value="1"/>
</dbReference>
<evidence type="ECO:0000256" key="6">
    <source>
        <dbReference type="ARBA" id="ARBA00023027"/>
    </source>
</evidence>
<name>A0A0G0K071_9BACT</name>
<comment type="similarity">
    <text evidence="2 7 8">In the C-terminal section; belongs to the NAD synthetase family.</text>
</comment>
<dbReference type="InterPro" id="IPR036526">
    <property type="entry name" value="C-N_Hydrolase_sf"/>
</dbReference>
<dbReference type="UniPathway" id="UPA00253">
    <property type="reaction ID" value="UER00334"/>
</dbReference>
<dbReference type="InterPro" id="IPR003694">
    <property type="entry name" value="NAD_synthase"/>
</dbReference>
<feature type="active site" description="For glutaminase activity" evidence="7">
    <location>
        <position position="127"/>
    </location>
</feature>
<protein>
    <recommendedName>
        <fullName evidence="7 8">Glutamine-dependent NAD(+) synthetase</fullName>
        <ecNumber evidence="7 8">6.3.5.1</ecNumber>
    </recommendedName>
    <alternativeName>
        <fullName evidence="7 8">NAD(+) synthase [glutamine-hydrolyzing]</fullName>
    </alternativeName>
</protein>
<evidence type="ECO:0000256" key="1">
    <source>
        <dbReference type="ARBA" id="ARBA00005188"/>
    </source>
</evidence>
<accession>A0A0G0K071</accession>
<dbReference type="Gene3D" id="1.10.10.1140">
    <property type="entry name" value="Glutamine-dependent NAD+ synthetase, C-terminal domain"/>
    <property type="match status" value="1"/>
</dbReference>
<evidence type="ECO:0000259" key="10">
    <source>
        <dbReference type="PROSITE" id="PS50263"/>
    </source>
</evidence>
<dbReference type="SUPFAM" id="SSF56317">
    <property type="entry name" value="Carbon-nitrogen hydrolase"/>
    <property type="match status" value="1"/>
</dbReference>
<dbReference type="EC" id="6.3.5.1" evidence="7 8"/>
<dbReference type="PATRIC" id="fig|1618742.3.peg.851"/>
<evidence type="ECO:0000256" key="8">
    <source>
        <dbReference type="PIRNR" id="PIRNR006630"/>
    </source>
</evidence>
<keyword evidence="4 7" id="KW-0547">Nucleotide-binding</keyword>
<dbReference type="GO" id="GO:0009435">
    <property type="term" value="P:NAD+ biosynthetic process"/>
    <property type="evidence" value="ECO:0007669"/>
    <property type="project" value="UniProtKB-UniRule"/>
</dbReference>
<reference evidence="11 12" key="1">
    <citation type="journal article" date="2015" name="Nature">
        <title>rRNA introns, odd ribosomes, and small enigmatic genomes across a large radiation of phyla.</title>
        <authorList>
            <person name="Brown C.T."/>
            <person name="Hug L.A."/>
            <person name="Thomas B.C."/>
            <person name="Sharon I."/>
            <person name="Castelle C.J."/>
            <person name="Singh A."/>
            <person name="Wilkins M.J."/>
            <person name="Williams K.H."/>
            <person name="Banfield J.F."/>
        </authorList>
    </citation>
    <scope>NUCLEOTIDE SEQUENCE [LARGE SCALE GENOMIC DNA]</scope>
</reference>
<dbReference type="Gene3D" id="3.40.50.620">
    <property type="entry name" value="HUPs"/>
    <property type="match status" value="1"/>
</dbReference>
<dbReference type="SUPFAM" id="SSF52402">
    <property type="entry name" value="Adenine nucleotide alpha hydrolases-like"/>
    <property type="match status" value="1"/>
</dbReference>
<dbReference type="Gene3D" id="3.60.110.10">
    <property type="entry name" value="Carbon-nitrogen hydrolase"/>
    <property type="match status" value="1"/>
</dbReference>
<dbReference type="CDD" id="cd07570">
    <property type="entry name" value="GAT_Gln-NAD-synth"/>
    <property type="match status" value="1"/>
</dbReference>
<feature type="binding site" evidence="7">
    <location>
        <position position="479"/>
    </location>
    <ligand>
        <name>ATP</name>
        <dbReference type="ChEBI" id="CHEBI:30616"/>
    </ligand>
</feature>
<dbReference type="InterPro" id="IPR022310">
    <property type="entry name" value="NAD/GMP_synthase"/>
</dbReference>
<dbReference type="GO" id="GO:0005737">
    <property type="term" value="C:cytoplasm"/>
    <property type="evidence" value="ECO:0007669"/>
    <property type="project" value="InterPro"/>
</dbReference>
<keyword evidence="5 7" id="KW-0067">ATP-binding</keyword>